<evidence type="ECO:0000259" key="1">
    <source>
        <dbReference type="Pfam" id="PF21758"/>
    </source>
</evidence>
<protein>
    <submittedName>
        <fullName evidence="2">Amino acid decarboxylase</fullName>
    </submittedName>
</protein>
<dbReference type="Pfam" id="PF21758">
    <property type="entry name" value="PAC_bac"/>
    <property type="match status" value="1"/>
</dbReference>
<feature type="domain" description="Prenylated flavin chaperone LpdD-like" evidence="1">
    <location>
        <begin position="9"/>
        <end position="119"/>
    </location>
</feature>
<keyword evidence="3" id="KW-1185">Reference proteome</keyword>
<comment type="caution">
    <text evidence="2">The sequence shown here is derived from an EMBL/GenBank/DDBJ whole genome shotgun (WGS) entry which is preliminary data.</text>
</comment>
<gene>
    <name evidence="2" type="ORF">ACFORF_00730</name>
</gene>
<dbReference type="RefSeq" id="WP_380424358.1">
    <property type="nucleotide sequence ID" value="NZ_JBHRZV010000003.1"/>
</dbReference>
<name>A0ABV8CT91_9STRE</name>
<dbReference type="EMBL" id="JBHRZV010000003">
    <property type="protein sequence ID" value="MFC3927159.1"/>
    <property type="molecule type" value="Genomic_DNA"/>
</dbReference>
<accession>A0ABV8CT91</accession>
<dbReference type="InterPro" id="IPR048844">
    <property type="entry name" value="LpdD_chaperone-like"/>
</dbReference>
<evidence type="ECO:0000313" key="2">
    <source>
        <dbReference type="EMBL" id="MFC3927159.1"/>
    </source>
</evidence>
<reference evidence="3" key="1">
    <citation type="journal article" date="2019" name="Int. J. Syst. Evol. Microbiol.">
        <title>The Global Catalogue of Microorganisms (GCM) 10K type strain sequencing project: providing services to taxonomists for standard genome sequencing and annotation.</title>
        <authorList>
            <consortium name="The Broad Institute Genomics Platform"/>
            <consortium name="The Broad Institute Genome Sequencing Center for Infectious Disease"/>
            <person name="Wu L."/>
            <person name="Ma J."/>
        </authorList>
    </citation>
    <scope>NUCLEOTIDE SEQUENCE [LARGE SCALE GENOMIC DNA]</scope>
    <source>
        <strain evidence="3">CCUG 67170</strain>
    </source>
</reference>
<evidence type="ECO:0000313" key="3">
    <source>
        <dbReference type="Proteomes" id="UP001595807"/>
    </source>
</evidence>
<organism evidence="2 3">
    <name type="scientific">Streptococcus caprae</name>
    <dbReference type="NCBI Taxonomy" id="1640501"/>
    <lineage>
        <taxon>Bacteria</taxon>
        <taxon>Bacillati</taxon>
        <taxon>Bacillota</taxon>
        <taxon>Bacilli</taxon>
        <taxon>Lactobacillales</taxon>
        <taxon>Streptococcaceae</taxon>
        <taxon>Streptococcus</taxon>
    </lineage>
</organism>
<dbReference type="Proteomes" id="UP001595807">
    <property type="component" value="Unassembled WGS sequence"/>
</dbReference>
<proteinExistence type="predicted"/>
<sequence length="133" mass="14569">MEQTFTLTESGFQMEASAQFVGADLLIVLTGGSHPHIGTVTTYCKETADKQTTRFPSHSGRFHKDDVLADVILEAIVALLPQNATITSGIHVDGITKEQIQASFGMAQHLGQQIADWLQTISFDADKPTYYKK</sequence>